<gene>
    <name evidence="2" type="ordered locus">RSPO_c02478</name>
</gene>
<accession>F6G2M2</accession>
<protein>
    <submittedName>
        <fullName evidence="2">Uncharacterized protein</fullName>
    </submittedName>
</protein>
<evidence type="ECO:0000313" key="2">
    <source>
        <dbReference type="EMBL" id="AEG69772.1"/>
    </source>
</evidence>
<organism evidence="2 3">
    <name type="scientific">Ralstonia solanacearum (strain Po82)</name>
    <dbReference type="NCBI Taxonomy" id="1031711"/>
    <lineage>
        <taxon>Bacteria</taxon>
        <taxon>Pseudomonadati</taxon>
        <taxon>Pseudomonadota</taxon>
        <taxon>Betaproteobacteria</taxon>
        <taxon>Burkholderiales</taxon>
        <taxon>Burkholderiaceae</taxon>
        <taxon>Ralstonia</taxon>
        <taxon>Ralstonia solanacearum species complex</taxon>
    </lineage>
</organism>
<dbReference type="eggNOG" id="ENOG5031N7W">
    <property type="taxonomic scope" value="Bacteria"/>
</dbReference>
<dbReference type="HOGENOM" id="CLU_1184279_0_0_4"/>
<feature type="compositionally biased region" description="Low complexity" evidence="1">
    <location>
        <begin position="41"/>
        <end position="52"/>
    </location>
</feature>
<sequence length="234" mass="25734">MATAISAIPRTRPSRRRRLKPIWRRIPWWRLTQCCASARCSPPSQRGGSPPSWISPSTSGQGGCRPQPCGDGSTSETGLPLRPNCAAGSTVAARCCRDCSRVARPKSLYCERIEVALGFSPEQRVHVITPTTPEFKMFTSMRFKTPVIDDALYSNMDAMLKDKLLDLFKYAMRSVAATLARAAQFDTSDFANTGASGCDGFTLAIRQVFPGELEAWLGVFENGEQRLEVVGHLE</sequence>
<dbReference type="Proteomes" id="UP000007953">
    <property type="component" value="Chromosome"/>
</dbReference>
<name>F6G2M2_RALS8</name>
<dbReference type="EMBL" id="CP002819">
    <property type="protein sequence ID" value="AEG69772.1"/>
    <property type="molecule type" value="Genomic_DNA"/>
</dbReference>
<feature type="region of interest" description="Disordered" evidence="1">
    <location>
        <begin position="40"/>
        <end position="75"/>
    </location>
</feature>
<proteinExistence type="predicted"/>
<evidence type="ECO:0000313" key="3">
    <source>
        <dbReference type="Proteomes" id="UP000007953"/>
    </source>
</evidence>
<dbReference type="AlphaFoldDB" id="F6G2M2"/>
<reference evidence="2 3" key="1">
    <citation type="journal article" date="2011" name="J. Bacteriol.">
        <title>Complete genome sequence of the plant pathogen Ralstonia solanacearum strain Po82.</title>
        <authorList>
            <person name="Xu J."/>
            <person name="Zheng H.J."/>
            <person name="Liu L."/>
            <person name="Pan Z.C."/>
            <person name="Prior P."/>
            <person name="Tang B."/>
            <person name="Xu J.S."/>
            <person name="Zhang H."/>
            <person name="Tian Q."/>
            <person name="Zhang L.Q."/>
            <person name="Feng J."/>
        </authorList>
    </citation>
    <scope>NUCLEOTIDE SEQUENCE [LARGE SCALE GENOMIC DNA]</scope>
    <source>
        <strain evidence="2 3">Po82</strain>
    </source>
</reference>
<dbReference type="PATRIC" id="fig|1031711.3.peg.2422"/>
<dbReference type="KEGG" id="rsn:RSPO_c02478"/>
<evidence type="ECO:0000256" key="1">
    <source>
        <dbReference type="SAM" id="MobiDB-lite"/>
    </source>
</evidence>